<keyword evidence="2" id="KW-0645">Protease</keyword>
<proteinExistence type="inferred from homology"/>
<dbReference type="Gene3D" id="3.90.1720.10">
    <property type="entry name" value="endopeptidase domain like (from Nostoc punctiforme)"/>
    <property type="match status" value="1"/>
</dbReference>
<evidence type="ECO:0000313" key="6">
    <source>
        <dbReference type="EMBL" id="GAA4323819.1"/>
    </source>
</evidence>
<dbReference type="RefSeq" id="WP_345254013.1">
    <property type="nucleotide sequence ID" value="NZ_BAABGY010000005.1"/>
</dbReference>
<evidence type="ECO:0000313" key="7">
    <source>
        <dbReference type="Proteomes" id="UP001501725"/>
    </source>
</evidence>
<keyword evidence="4" id="KW-0788">Thiol protease</keyword>
<dbReference type="InterPro" id="IPR041382">
    <property type="entry name" value="SH3_16"/>
</dbReference>
<dbReference type="InterPro" id="IPR038765">
    <property type="entry name" value="Papain-like_cys_pep_sf"/>
</dbReference>
<dbReference type="InterPro" id="IPR051202">
    <property type="entry name" value="Peptidase_C40"/>
</dbReference>
<dbReference type="SUPFAM" id="SSF54001">
    <property type="entry name" value="Cysteine proteinases"/>
    <property type="match status" value="1"/>
</dbReference>
<dbReference type="EMBL" id="BAABGY010000005">
    <property type="protein sequence ID" value="GAA4323819.1"/>
    <property type="molecule type" value="Genomic_DNA"/>
</dbReference>
<dbReference type="Proteomes" id="UP001501725">
    <property type="component" value="Unassembled WGS sequence"/>
</dbReference>
<gene>
    <name evidence="6" type="ORF">GCM10023184_10810</name>
</gene>
<dbReference type="Pfam" id="PF18348">
    <property type="entry name" value="SH3_16"/>
    <property type="match status" value="1"/>
</dbReference>
<feature type="domain" description="NlpC/P60" evidence="5">
    <location>
        <begin position="126"/>
        <end position="254"/>
    </location>
</feature>
<accession>A0ABP8GGZ9</accession>
<keyword evidence="3" id="KW-0378">Hydrolase</keyword>
<dbReference type="PROSITE" id="PS51935">
    <property type="entry name" value="NLPC_P60"/>
    <property type="match status" value="1"/>
</dbReference>
<comment type="similarity">
    <text evidence="1">Belongs to the peptidase C40 family.</text>
</comment>
<evidence type="ECO:0000256" key="4">
    <source>
        <dbReference type="ARBA" id="ARBA00022807"/>
    </source>
</evidence>
<evidence type="ECO:0000256" key="3">
    <source>
        <dbReference type="ARBA" id="ARBA00022801"/>
    </source>
</evidence>
<dbReference type="Gene3D" id="2.30.30.40">
    <property type="entry name" value="SH3 Domains"/>
    <property type="match status" value="1"/>
</dbReference>
<name>A0ABP8GGZ9_9BACT</name>
<reference evidence="7" key="1">
    <citation type="journal article" date="2019" name="Int. J. Syst. Evol. Microbiol.">
        <title>The Global Catalogue of Microorganisms (GCM) 10K type strain sequencing project: providing services to taxonomists for standard genome sequencing and annotation.</title>
        <authorList>
            <consortium name="The Broad Institute Genomics Platform"/>
            <consortium name="The Broad Institute Genome Sequencing Center for Infectious Disease"/>
            <person name="Wu L."/>
            <person name="Ma J."/>
        </authorList>
    </citation>
    <scope>NUCLEOTIDE SEQUENCE [LARGE SCALE GENOMIC DNA]</scope>
    <source>
        <strain evidence="7">JCM 17919</strain>
    </source>
</reference>
<comment type="caution">
    <text evidence="6">The sequence shown here is derived from an EMBL/GenBank/DDBJ whole genome shotgun (WGS) entry which is preliminary data.</text>
</comment>
<protein>
    <submittedName>
        <fullName evidence="6">C40 family peptidase</fullName>
    </submittedName>
</protein>
<dbReference type="PANTHER" id="PTHR47053">
    <property type="entry name" value="MUREIN DD-ENDOPEPTIDASE MEPH-RELATED"/>
    <property type="match status" value="1"/>
</dbReference>
<dbReference type="PANTHER" id="PTHR47053:SF1">
    <property type="entry name" value="MUREIN DD-ENDOPEPTIDASE MEPH-RELATED"/>
    <property type="match status" value="1"/>
</dbReference>
<evidence type="ECO:0000256" key="1">
    <source>
        <dbReference type="ARBA" id="ARBA00007074"/>
    </source>
</evidence>
<dbReference type="Pfam" id="PF00877">
    <property type="entry name" value="NLPC_P60"/>
    <property type="match status" value="1"/>
</dbReference>
<evidence type="ECO:0000259" key="5">
    <source>
        <dbReference type="PROSITE" id="PS51935"/>
    </source>
</evidence>
<evidence type="ECO:0000256" key="2">
    <source>
        <dbReference type="ARBA" id="ARBA00022670"/>
    </source>
</evidence>
<keyword evidence="7" id="KW-1185">Reference proteome</keyword>
<dbReference type="InterPro" id="IPR000064">
    <property type="entry name" value="NLP_P60_dom"/>
</dbReference>
<sequence>MEFAFCAVPVAPVRGEAAHRGELVSQLLFGEPVQVLEEAAEWRRIRGLIDGYEGWVTALQLTATDEALARLQPAYVCSDPLNPLTGPDGLYNLPMGAFLPGYDPETRLLWDGEHKYHGLLRDRRDPFDADLLWRTAHAFRNAPYLWGGKTVLGVDCSGFVQTVFRLCGIGLLRDAYQQAEQGQPVSSVEEARFGDLAFFHNEKGRVTHVGIVLGEGGIIHAAGKVRVDELRQEGIVRRADGVQTHPLHSIRRVLG</sequence>
<organism evidence="6 7">
    <name type="scientific">Flaviaesturariibacter amylovorans</name>
    <dbReference type="NCBI Taxonomy" id="1084520"/>
    <lineage>
        <taxon>Bacteria</taxon>
        <taxon>Pseudomonadati</taxon>
        <taxon>Bacteroidota</taxon>
        <taxon>Chitinophagia</taxon>
        <taxon>Chitinophagales</taxon>
        <taxon>Chitinophagaceae</taxon>
        <taxon>Flaviaestuariibacter</taxon>
    </lineage>
</organism>